<evidence type="ECO:0000313" key="2">
    <source>
        <dbReference type="Proteomes" id="UP001217083"/>
    </source>
</evidence>
<comment type="caution">
    <text evidence="1">The sequence shown here is derived from an EMBL/GenBank/DDBJ whole genome shotgun (WGS) entry which is preliminary data.</text>
</comment>
<dbReference type="EMBL" id="JARFVA010000006">
    <property type="protein sequence ID" value="MDF0708525.1"/>
    <property type="molecule type" value="Genomic_DNA"/>
</dbReference>
<dbReference type="RefSeq" id="WP_275650458.1">
    <property type="nucleotide sequence ID" value="NZ_JARFVA010000006.1"/>
</dbReference>
<dbReference type="Proteomes" id="UP001217083">
    <property type="component" value="Unassembled WGS sequence"/>
</dbReference>
<gene>
    <name evidence="1" type="ORF">PY091_14970</name>
</gene>
<reference evidence="1 2" key="1">
    <citation type="submission" date="2023-03" db="EMBL/GenBank/DDBJ databases">
        <title>Muricauda XX sp. nov. and Muricauda XXX sp. nov., two novel species isolated from Okinawa Trough.</title>
        <authorList>
            <person name="Cao W."/>
            <person name="Deng X."/>
        </authorList>
    </citation>
    <scope>NUCLEOTIDE SEQUENCE [LARGE SCALE GENOMIC DNA]</scope>
    <source>
        <strain evidence="1 2">81s02</strain>
    </source>
</reference>
<proteinExistence type="predicted"/>
<protein>
    <submittedName>
        <fullName evidence="1">Uncharacterized protein</fullName>
    </submittedName>
</protein>
<evidence type="ECO:0000313" key="1">
    <source>
        <dbReference type="EMBL" id="MDF0708525.1"/>
    </source>
</evidence>
<name>A0ABT5XRK2_9FLAO</name>
<organism evidence="1 2">
    <name type="scientific">Flagellimonas okinawensis</name>
    <dbReference type="NCBI Taxonomy" id="3031324"/>
    <lineage>
        <taxon>Bacteria</taxon>
        <taxon>Pseudomonadati</taxon>
        <taxon>Bacteroidota</taxon>
        <taxon>Flavobacteriia</taxon>
        <taxon>Flavobacteriales</taxon>
        <taxon>Flavobacteriaceae</taxon>
        <taxon>Flagellimonas</taxon>
    </lineage>
</organism>
<keyword evidence="2" id="KW-1185">Reference proteome</keyword>
<accession>A0ABT5XRK2</accession>
<sequence>MKDVYLKLESNTQESEEGLLKLINNPKIPTYLKEDIVAHSTTKVDSFSKLDEPSELMNFLLDTSNIQANWAIVIDVFEKNEATFPEPLNQFLNYEENCDQLSRETLIGKTDGYKEFRIAFLLNDKIEDTLYQNYLNAFPYTYKDLNFESLSKRKVQSLVEQQKIAFTPTNYNKLKSKFPDLHLHLSLNNMTDFFENYAAIANVILEEDLIGFLENQKLSDSNKIKLLERYDIDNHIIEPVSLTLIGNLLLKHPVLKLSTENLKSVLLKSNLSQVQRIELYLRQPTLFDNEFISNFLNILGGEFPKLNKKGPMPSFENRPVLISFFQYLKKIGKISKVKSNGEGIMVTTFRN</sequence>